<evidence type="ECO:0000313" key="2">
    <source>
        <dbReference type="Proteomes" id="UP001232992"/>
    </source>
</evidence>
<comment type="caution">
    <text evidence="1">The sequence shown here is derived from an EMBL/GenBank/DDBJ whole genome shotgun (WGS) entry which is preliminary data.</text>
</comment>
<dbReference type="EMBL" id="JAQOSQ010000002">
    <property type="protein sequence ID" value="MDJ1182336.1"/>
    <property type="molecule type" value="Genomic_DNA"/>
</dbReference>
<evidence type="ECO:0000313" key="1">
    <source>
        <dbReference type="EMBL" id="MDJ1182336.1"/>
    </source>
</evidence>
<gene>
    <name evidence="1" type="ORF">PMH09_03940</name>
</gene>
<accession>A0ABT7BT32</accession>
<protein>
    <submittedName>
        <fullName evidence="1">Uncharacterized protein</fullName>
    </submittedName>
</protein>
<sequence length="87" mass="9965">MTISKELQQIKLIALQQDIQLGIDNIEVGQYTTYTEDTAKELVAKVRAKGHQKSLKRRFLSLSSETIVDSISLHSEDRILLIDDYFL</sequence>
<dbReference type="RefSeq" id="WP_283756988.1">
    <property type="nucleotide sequence ID" value="NZ_JAQOSQ010000002.1"/>
</dbReference>
<proteinExistence type="predicted"/>
<dbReference type="Proteomes" id="UP001232992">
    <property type="component" value="Unassembled WGS sequence"/>
</dbReference>
<keyword evidence="2" id="KW-1185">Reference proteome</keyword>
<name>A0ABT7BT32_9CYAN</name>
<organism evidence="1 2">
    <name type="scientific">Roseofilum casamattae BLCC-M143</name>
    <dbReference type="NCBI Taxonomy" id="3022442"/>
    <lineage>
        <taxon>Bacteria</taxon>
        <taxon>Bacillati</taxon>
        <taxon>Cyanobacteriota</taxon>
        <taxon>Cyanophyceae</taxon>
        <taxon>Desertifilales</taxon>
        <taxon>Desertifilaceae</taxon>
        <taxon>Roseofilum</taxon>
        <taxon>Roseofilum casamattae</taxon>
    </lineage>
</organism>
<reference evidence="1 2" key="1">
    <citation type="submission" date="2023-01" db="EMBL/GenBank/DDBJ databases">
        <title>Novel diversity within Roseofilum (Cyanobacteria; Desertifilaceae) from marine benthic mats with descriptions of four novel species.</title>
        <authorList>
            <person name="Wang Y."/>
            <person name="Berthold D.E."/>
            <person name="Hu J."/>
            <person name="Lefler F.W."/>
            <person name="Laughinghouse H.D. IV."/>
        </authorList>
    </citation>
    <scope>NUCLEOTIDE SEQUENCE [LARGE SCALE GENOMIC DNA]</scope>
    <source>
        <strain evidence="1 2">BLCC-M143</strain>
    </source>
</reference>